<evidence type="ECO:0000256" key="1">
    <source>
        <dbReference type="SAM" id="SignalP"/>
    </source>
</evidence>
<feature type="signal peptide" evidence="1">
    <location>
        <begin position="1"/>
        <end position="24"/>
    </location>
</feature>
<gene>
    <name evidence="2" type="ORF">L2672_08515</name>
</gene>
<proteinExistence type="predicted"/>
<feature type="chain" id="PRO_5040718013" evidence="1">
    <location>
        <begin position="25"/>
        <end position="188"/>
    </location>
</feature>
<evidence type="ECO:0000313" key="2">
    <source>
        <dbReference type="EMBL" id="MCL1142730.1"/>
    </source>
</evidence>
<organism evidence="2 3">
    <name type="scientific">Shewanella gaetbuli</name>
    <dbReference type="NCBI Taxonomy" id="220752"/>
    <lineage>
        <taxon>Bacteria</taxon>
        <taxon>Pseudomonadati</taxon>
        <taxon>Pseudomonadota</taxon>
        <taxon>Gammaproteobacteria</taxon>
        <taxon>Alteromonadales</taxon>
        <taxon>Shewanellaceae</taxon>
        <taxon>Shewanella</taxon>
    </lineage>
</organism>
<accession>A0A9X2CLM4</accession>
<reference evidence="2" key="1">
    <citation type="submission" date="2022-01" db="EMBL/GenBank/DDBJ databases">
        <title>Whole genome-based taxonomy of the Shewanellaceae.</title>
        <authorList>
            <person name="Martin-Rodriguez A.J."/>
        </authorList>
    </citation>
    <scope>NUCLEOTIDE SEQUENCE</scope>
    <source>
        <strain evidence="2">DSM 16422</strain>
    </source>
</reference>
<sequence>MKHLNKLVLSILLGMSVLSLPTVASELERLDEPQQPKYKASVAVLVDYVATPEGMWGVTFAPRHFDPAYSSWGYYIGYAKGQKTDIAVPEPAESFMKEYMWRFGLSYSLTKDLSIYGGATAYTYETHYTNNIVHPIEGPGGEPTWEKNRDRDWGAEFGLRYNVYQGFTLGAGYDTRNKAGVFSIGLAM</sequence>
<dbReference type="SUPFAM" id="SSF56925">
    <property type="entry name" value="OMPA-like"/>
    <property type="match status" value="1"/>
</dbReference>
<keyword evidence="3" id="KW-1185">Reference proteome</keyword>
<dbReference type="RefSeq" id="WP_248995415.1">
    <property type="nucleotide sequence ID" value="NZ_JAKIKP010000005.1"/>
</dbReference>
<name>A0A9X2CLM4_9GAMM</name>
<comment type="caution">
    <text evidence="2">The sequence shown here is derived from an EMBL/GenBank/DDBJ whole genome shotgun (WGS) entry which is preliminary data.</text>
</comment>
<dbReference type="InterPro" id="IPR011250">
    <property type="entry name" value="OMP/PagP_B-barrel"/>
</dbReference>
<protein>
    <submittedName>
        <fullName evidence="2">Porin family protein</fullName>
    </submittedName>
</protein>
<evidence type="ECO:0000313" key="3">
    <source>
        <dbReference type="Proteomes" id="UP001139333"/>
    </source>
</evidence>
<keyword evidence="1" id="KW-0732">Signal</keyword>
<dbReference type="Proteomes" id="UP001139333">
    <property type="component" value="Unassembled WGS sequence"/>
</dbReference>
<dbReference type="EMBL" id="JAKIKP010000005">
    <property type="protein sequence ID" value="MCL1142730.1"/>
    <property type="molecule type" value="Genomic_DNA"/>
</dbReference>
<dbReference type="AlphaFoldDB" id="A0A9X2CLM4"/>